<dbReference type="RefSeq" id="XP_040791952.1">
    <property type="nucleotide sequence ID" value="XM_040935985.1"/>
</dbReference>
<evidence type="ECO:0000313" key="1">
    <source>
        <dbReference type="EMBL" id="KAF1849389.1"/>
    </source>
</evidence>
<protein>
    <submittedName>
        <fullName evidence="1">Uncharacterized protein</fullName>
    </submittedName>
</protein>
<dbReference type="AlphaFoldDB" id="A0A9P4GPW6"/>
<sequence>MALTPAQTKHNTLGENLSNRSHDAFNSLSDELLLMITREVDEASETRHPLHALCAVNRRFNRLAVPLLYREYCFDHYDCGVHSRFIRTLQAAPALGKLVIRVTVAHQTLKLDNVSEAVEEIPWLDMLQAEPKTGMIRADPFEACIALTICLTPNIKHLDVYNYYYGDQDVAPPKYLEPLRAASSNEPDPKAHTFAHLTSATVYISSMFPGEVSSVFCLPSLRSVHIHGTKLRSRLSSRSSQRARDSSPIIQGYWQCPPGSSKVKELHVSGVFASAVLSIMIGSVSSLQRFCCSGEVYLEQEPDWFSKVGNALLQHQSSLLSLSFNNINCDTWDSNNLHWPTDRLSVPDQLCMVKSLQSLHTYVGLLVPLLPSNLQHSPDQLAALTTVLPPTLELLLLEVPPDWSPHQFLDVHDPEAWKVFPNLKRLYLRYQFVILDDVLPTDAFLELEAYFKRTEVDFAFRIDYHYCVVHRPPDQSHYDACVEALGKLGPAAAKIVGHGRPYRAMDWPNPAGLICDCFDTNGMRD</sequence>
<comment type="caution">
    <text evidence="1">The sequence shown here is derived from an EMBL/GenBank/DDBJ whole genome shotgun (WGS) entry which is preliminary data.</text>
</comment>
<accession>A0A9P4GPW6</accession>
<dbReference type="OrthoDB" id="3690497at2759"/>
<evidence type="ECO:0000313" key="2">
    <source>
        <dbReference type="Proteomes" id="UP000800039"/>
    </source>
</evidence>
<dbReference type="Proteomes" id="UP000800039">
    <property type="component" value="Unassembled WGS sequence"/>
</dbReference>
<keyword evidence="2" id="KW-1185">Reference proteome</keyword>
<dbReference type="EMBL" id="ML976615">
    <property type="protein sequence ID" value="KAF1849389.1"/>
    <property type="molecule type" value="Genomic_DNA"/>
</dbReference>
<organism evidence="1 2">
    <name type="scientific">Cucurbitaria berberidis CBS 394.84</name>
    <dbReference type="NCBI Taxonomy" id="1168544"/>
    <lineage>
        <taxon>Eukaryota</taxon>
        <taxon>Fungi</taxon>
        <taxon>Dikarya</taxon>
        <taxon>Ascomycota</taxon>
        <taxon>Pezizomycotina</taxon>
        <taxon>Dothideomycetes</taxon>
        <taxon>Pleosporomycetidae</taxon>
        <taxon>Pleosporales</taxon>
        <taxon>Pleosporineae</taxon>
        <taxon>Cucurbitariaceae</taxon>
        <taxon>Cucurbitaria</taxon>
    </lineage>
</organism>
<proteinExistence type="predicted"/>
<reference evidence="1" key="1">
    <citation type="submission" date="2020-01" db="EMBL/GenBank/DDBJ databases">
        <authorList>
            <consortium name="DOE Joint Genome Institute"/>
            <person name="Haridas S."/>
            <person name="Albert R."/>
            <person name="Binder M."/>
            <person name="Bloem J."/>
            <person name="Labutti K."/>
            <person name="Salamov A."/>
            <person name="Andreopoulos B."/>
            <person name="Baker S.E."/>
            <person name="Barry K."/>
            <person name="Bills G."/>
            <person name="Bluhm B.H."/>
            <person name="Cannon C."/>
            <person name="Castanera R."/>
            <person name="Culley D.E."/>
            <person name="Daum C."/>
            <person name="Ezra D."/>
            <person name="Gonzalez J.B."/>
            <person name="Henrissat B."/>
            <person name="Kuo A."/>
            <person name="Liang C."/>
            <person name="Lipzen A."/>
            <person name="Lutzoni F."/>
            <person name="Magnuson J."/>
            <person name="Mondo S."/>
            <person name="Nolan M."/>
            <person name="Ohm R."/>
            <person name="Pangilinan J."/>
            <person name="Park H.-J."/>
            <person name="Ramirez L."/>
            <person name="Alfaro M."/>
            <person name="Sun H."/>
            <person name="Tritt A."/>
            <person name="Yoshinaga Y."/>
            <person name="Zwiers L.-H."/>
            <person name="Turgeon B.G."/>
            <person name="Goodwin S.B."/>
            <person name="Spatafora J.W."/>
            <person name="Crous P.W."/>
            <person name="Grigoriev I.V."/>
        </authorList>
    </citation>
    <scope>NUCLEOTIDE SEQUENCE</scope>
    <source>
        <strain evidence="1">CBS 394.84</strain>
    </source>
</reference>
<name>A0A9P4GPW6_9PLEO</name>
<gene>
    <name evidence="1" type="ORF">K460DRAFT_394231</name>
</gene>
<dbReference type="GeneID" id="63853236"/>